<evidence type="ECO:0000313" key="1">
    <source>
        <dbReference type="EMBL" id="DAE07928.1"/>
    </source>
</evidence>
<protein>
    <submittedName>
        <fullName evidence="1">Uncharacterized protein</fullName>
    </submittedName>
</protein>
<proteinExistence type="predicted"/>
<reference evidence="1" key="1">
    <citation type="journal article" date="2021" name="Proc. Natl. Acad. Sci. U.S.A.">
        <title>A Catalog of Tens of Thousands of Viruses from Human Metagenomes Reveals Hidden Associations with Chronic Diseases.</title>
        <authorList>
            <person name="Tisza M.J."/>
            <person name="Buck C.B."/>
        </authorList>
    </citation>
    <scope>NUCLEOTIDE SEQUENCE</scope>
    <source>
        <strain evidence="1">Ct7xv9</strain>
    </source>
</reference>
<sequence length="58" mass="6534">MPKPKTYALYKGDKLLGIGTAQELAELTGVSVSTIHYYNTPTYQRHTNPDRARRLIAI</sequence>
<name>A0A8S5PME3_9CAUD</name>
<accession>A0A8S5PME3</accession>
<organism evidence="1">
    <name type="scientific">Siphoviridae sp. ct7xv9</name>
    <dbReference type="NCBI Taxonomy" id="2825355"/>
    <lineage>
        <taxon>Viruses</taxon>
        <taxon>Duplodnaviria</taxon>
        <taxon>Heunggongvirae</taxon>
        <taxon>Uroviricota</taxon>
        <taxon>Caudoviricetes</taxon>
    </lineage>
</organism>
<dbReference type="EMBL" id="BK015459">
    <property type="protein sequence ID" value="DAE07928.1"/>
    <property type="molecule type" value="Genomic_DNA"/>
</dbReference>